<dbReference type="PANTHER" id="PTHR12714">
    <property type="entry name" value="PROTEIN-S ISOPRENYLCYSTEINE O-METHYLTRANSFERASE"/>
    <property type="match status" value="1"/>
</dbReference>
<keyword evidence="2 5" id="KW-0812">Transmembrane</keyword>
<evidence type="ECO:0000313" key="7">
    <source>
        <dbReference type="Proteomes" id="UP001291653"/>
    </source>
</evidence>
<evidence type="ECO:0000256" key="3">
    <source>
        <dbReference type="ARBA" id="ARBA00022989"/>
    </source>
</evidence>
<comment type="caution">
    <text evidence="6">The sequence shown here is derived from an EMBL/GenBank/DDBJ whole genome shotgun (WGS) entry which is preliminary data.</text>
</comment>
<gene>
    <name evidence="6" type="ORF">SYYSPA8_04285</name>
</gene>
<reference evidence="6 7" key="1">
    <citation type="submission" date="2022-10" db="EMBL/GenBank/DDBJ databases">
        <title>Draft genome sequence of Streptomyces sp. YSPA8.</title>
        <authorList>
            <person name="Moriuchi R."/>
            <person name="Dohra H."/>
            <person name="Yamamura H."/>
            <person name="Kodani S."/>
        </authorList>
    </citation>
    <scope>NUCLEOTIDE SEQUENCE [LARGE SCALE GENOMIC DNA]</scope>
    <source>
        <strain evidence="6 7">YSPA8</strain>
    </source>
</reference>
<dbReference type="Gene3D" id="1.20.120.1630">
    <property type="match status" value="1"/>
</dbReference>
<feature type="transmembrane region" description="Helical" evidence="5">
    <location>
        <begin position="43"/>
        <end position="61"/>
    </location>
</feature>
<sequence length="185" mass="20100">MAPTSVLAIAGVLIWAGYELLLRHRADPAAASWRGGRADAGSTLLLLAAFAAAVAVNLLLTGALPAWARWAGIGLLAAGLLLRGWGMRTLGRYYTRTLRTARDQELVTRGPYRLIRHPGYAGSLLVWAGYSLGLGNGLAAVVVTALLTALYARRITAEERMLLAAFGEEYAAYRRRTWRLVPYLY</sequence>
<evidence type="ECO:0000313" key="6">
    <source>
        <dbReference type="EMBL" id="GLF93476.1"/>
    </source>
</evidence>
<feature type="transmembrane region" description="Helical" evidence="5">
    <location>
        <begin position="6"/>
        <end position="22"/>
    </location>
</feature>
<dbReference type="EMBL" id="BSBI01000002">
    <property type="protein sequence ID" value="GLF93476.1"/>
    <property type="molecule type" value="Genomic_DNA"/>
</dbReference>
<dbReference type="RefSeq" id="WP_323445593.1">
    <property type="nucleotide sequence ID" value="NZ_BSBI01000002.1"/>
</dbReference>
<dbReference type="Pfam" id="PF04140">
    <property type="entry name" value="ICMT"/>
    <property type="match status" value="1"/>
</dbReference>
<dbReference type="PANTHER" id="PTHR12714:SF9">
    <property type="entry name" value="PROTEIN-S-ISOPRENYLCYSTEINE O-METHYLTRANSFERASE"/>
    <property type="match status" value="1"/>
</dbReference>
<evidence type="ECO:0000256" key="5">
    <source>
        <dbReference type="SAM" id="Phobius"/>
    </source>
</evidence>
<protein>
    <submittedName>
        <fullName evidence="6">Isoprenylcysteine carboxylmethyltransferase family protein</fullName>
    </submittedName>
</protein>
<proteinExistence type="predicted"/>
<evidence type="ECO:0000256" key="1">
    <source>
        <dbReference type="ARBA" id="ARBA00004141"/>
    </source>
</evidence>
<feature type="transmembrane region" description="Helical" evidence="5">
    <location>
        <begin position="67"/>
        <end position="86"/>
    </location>
</feature>
<name>A0ABQ5NSX7_9ACTN</name>
<evidence type="ECO:0000256" key="4">
    <source>
        <dbReference type="ARBA" id="ARBA00023136"/>
    </source>
</evidence>
<accession>A0ABQ5NSX7</accession>
<evidence type="ECO:0000256" key="2">
    <source>
        <dbReference type="ARBA" id="ARBA00022692"/>
    </source>
</evidence>
<keyword evidence="3 5" id="KW-1133">Transmembrane helix</keyword>
<dbReference type="InterPro" id="IPR007269">
    <property type="entry name" value="ICMT_MeTrfase"/>
</dbReference>
<dbReference type="Proteomes" id="UP001291653">
    <property type="component" value="Unassembled WGS sequence"/>
</dbReference>
<keyword evidence="7" id="KW-1185">Reference proteome</keyword>
<comment type="subcellular location">
    <subcellularLocation>
        <location evidence="1">Membrane</location>
        <topology evidence="1">Multi-pass membrane protein</topology>
    </subcellularLocation>
</comment>
<feature type="transmembrane region" description="Helical" evidence="5">
    <location>
        <begin position="124"/>
        <end position="152"/>
    </location>
</feature>
<keyword evidence="4 5" id="KW-0472">Membrane</keyword>
<organism evidence="6 7">
    <name type="scientific">Streptomyces yaizuensis</name>
    <dbReference type="NCBI Taxonomy" id="2989713"/>
    <lineage>
        <taxon>Bacteria</taxon>
        <taxon>Bacillati</taxon>
        <taxon>Actinomycetota</taxon>
        <taxon>Actinomycetes</taxon>
        <taxon>Kitasatosporales</taxon>
        <taxon>Streptomycetaceae</taxon>
        <taxon>Streptomyces</taxon>
    </lineage>
</organism>